<keyword evidence="1" id="KW-0378">Hydrolase</keyword>
<name>A0A9X2AHY1_9FLAO</name>
<reference evidence="1" key="1">
    <citation type="submission" date="2022-02" db="EMBL/GenBank/DDBJ databases">
        <title>Polaribacter sp. MSW13, isolated from seawater.</title>
        <authorList>
            <person name="Kristyanto S."/>
            <person name="Jung J."/>
            <person name="Jeon C.O."/>
        </authorList>
    </citation>
    <scope>NUCLEOTIDE SEQUENCE</scope>
    <source>
        <strain evidence="1">MSW13</strain>
    </source>
</reference>
<comment type="caution">
    <text evidence="1">The sequence shown here is derived from an EMBL/GenBank/DDBJ whole genome shotgun (WGS) entry which is preliminary data.</text>
</comment>
<keyword evidence="1" id="KW-0121">Carboxypeptidase</keyword>
<keyword evidence="1" id="KW-0645">Protease</keyword>
<proteinExistence type="predicted"/>
<organism evidence="1 2">
    <name type="scientific">Polaribacter marinus</name>
    <dbReference type="NCBI Taxonomy" id="2916838"/>
    <lineage>
        <taxon>Bacteria</taxon>
        <taxon>Pseudomonadati</taxon>
        <taxon>Bacteroidota</taxon>
        <taxon>Flavobacteriia</taxon>
        <taxon>Flavobacteriales</taxon>
        <taxon>Flavobacteriaceae</taxon>
    </lineage>
</organism>
<dbReference type="InterPro" id="IPR008969">
    <property type="entry name" value="CarboxyPept-like_regulatory"/>
</dbReference>
<dbReference type="RefSeq" id="WP_242177140.1">
    <property type="nucleotide sequence ID" value="NZ_JAKQYM010000001.1"/>
</dbReference>
<dbReference type="SUPFAM" id="SSF49464">
    <property type="entry name" value="Carboxypeptidase regulatory domain-like"/>
    <property type="match status" value="1"/>
</dbReference>
<dbReference type="EMBL" id="JAKQYM010000001">
    <property type="protein sequence ID" value="MCI2228026.1"/>
    <property type="molecule type" value="Genomic_DNA"/>
</dbReference>
<evidence type="ECO:0000313" key="2">
    <source>
        <dbReference type="Proteomes" id="UP001139369"/>
    </source>
</evidence>
<dbReference type="Proteomes" id="UP001139369">
    <property type="component" value="Unassembled WGS sequence"/>
</dbReference>
<protein>
    <submittedName>
        <fullName evidence="1">Carboxypeptidase-like regulatory domain-containing protein</fullName>
    </submittedName>
</protein>
<dbReference type="GO" id="GO:0004180">
    <property type="term" value="F:carboxypeptidase activity"/>
    <property type="evidence" value="ECO:0007669"/>
    <property type="project" value="UniProtKB-KW"/>
</dbReference>
<sequence>MLSQEKSKIISGKVLDSIGAVKNANVVNLKTNQGTFSNENGLFRIFVSLGDSLRVSSIQHITKTIVIKKSDLKNHEFNIKLVSNIYQLDEFELKIHNLSGRLGIDAKSVPTDRKDSLLNRLMDFSKIDMKAAVADDYIDKHVRPPINQTDPNASFSGAGASVSIPFKYSERLWALRKELAHRKSFPYKILSELGDKFFFDELKIPIEKYFHFLEYCNPLGIEDLHKKGKLLELIEILRRESISYHKIIKNN</sequence>
<evidence type="ECO:0000313" key="1">
    <source>
        <dbReference type="EMBL" id="MCI2228026.1"/>
    </source>
</evidence>
<accession>A0A9X2AHY1</accession>
<gene>
    <name evidence="1" type="ORF">MC378_02520</name>
</gene>
<dbReference type="Pfam" id="PF13715">
    <property type="entry name" value="CarbopepD_reg_2"/>
    <property type="match status" value="1"/>
</dbReference>
<keyword evidence="2" id="KW-1185">Reference proteome</keyword>
<dbReference type="AlphaFoldDB" id="A0A9X2AHY1"/>